<feature type="domain" description="DUF7768" evidence="1">
    <location>
        <begin position="4"/>
        <end position="123"/>
    </location>
</feature>
<keyword evidence="3" id="KW-1185">Reference proteome</keyword>
<evidence type="ECO:0000313" key="3">
    <source>
        <dbReference type="Proteomes" id="UP000029920"/>
    </source>
</evidence>
<dbReference type="Gene3D" id="3.40.50.10400">
    <property type="entry name" value="Hypothetical protein PA1492"/>
    <property type="match status" value="1"/>
</dbReference>
<dbReference type="Proteomes" id="UP000029920">
    <property type="component" value="Unassembled WGS sequence"/>
</dbReference>
<accession>A0A4U8UFU2</accession>
<dbReference type="InterPro" id="IPR056670">
    <property type="entry name" value="DUF7768"/>
</dbReference>
<evidence type="ECO:0000259" key="1">
    <source>
        <dbReference type="Pfam" id="PF24963"/>
    </source>
</evidence>
<protein>
    <recommendedName>
        <fullName evidence="1">DUF7768 domain-containing protein</fullName>
    </recommendedName>
</protein>
<reference evidence="2 3" key="1">
    <citation type="journal article" date="2014" name="Genome Announc.">
        <title>Draft genome sequences of eight enterohepatic helicobacter species isolated from both laboratory and wild rodents.</title>
        <authorList>
            <person name="Sheh A."/>
            <person name="Shen Z."/>
            <person name="Fox J.G."/>
        </authorList>
    </citation>
    <scope>NUCLEOTIDE SEQUENCE [LARGE SCALE GENOMIC DNA]</scope>
    <source>
        <strain evidence="2 3">MIT-03-7007</strain>
    </source>
</reference>
<dbReference type="AlphaFoldDB" id="A0A4U8UFU2"/>
<dbReference type="EMBL" id="JRPC02000024">
    <property type="protein sequence ID" value="TLE14495.1"/>
    <property type="molecule type" value="Genomic_DNA"/>
</dbReference>
<proteinExistence type="predicted"/>
<gene>
    <name evidence="2" type="ORF">LS72_008825</name>
</gene>
<dbReference type="Pfam" id="PF24963">
    <property type="entry name" value="DUF7768"/>
    <property type="match status" value="1"/>
</dbReference>
<comment type="caution">
    <text evidence="2">The sequence shown here is derived from an EMBL/GenBank/DDBJ whole genome shotgun (WGS) entry which is preliminary data.</text>
</comment>
<sequence length="126" mass="14168">MKTKLVYIASPYTAVFDALGARSDIKAYDKAYSIAKTLSERGVRKVRERNGGKDFFYIPLSPVNIFTQIYGSNPYINREEVMQSCLGVLKNCDEVFVLKSDWTQSSLGIKEEVAFATSLGIPVLWE</sequence>
<organism evidence="2 3">
    <name type="scientific">Helicobacter apodemus</name>
    <dbReference type="NCBI Taxonomy" id="135569"/>
    <lineage>
        <taxon>Bacteria</taxon>
        <taxon>Pseudomonadati</taxon>
        <taxon>Campylobacterota</taxon>
        <taxon>Epsilonproteobacteria</taxon>
        <taxon>Campylobacterales</taxon>
        <taxon>Helicobacteraceae</taxon>
        <taxon>Helicobacter</taxon>
    </lineage>
</organism>
<evidence type="ECO:0000313" key="2">
    <source>
        <dbReference type="EMBL" id="TLE14495.1"/>
    </source>
</evidence>
<dbReference type="RefSeq" id="WP_034555133.1">
    <property type="nucleotide sequence ID" value="NZ_JRPC02000024.1"/>
</dbReference>
<name>A0A4U8UFU2_9HELI</name>